<sequence>MSAEPSKKQKKDPTQRDARPIVWMIAFLVVAMIVYFVLLGRTGVQLIAHGGVVAVGLGIGVLILPFLGAWLIWSTLRAGIEHQKLARIMAQEGRELNVSDLPRRASGRIEREAADELFAQVKQEWEANPSDWHNTYRIARAYDYAGDRSRAREMMKRAVAQFHGREQRPSA</sequence>
<reference evidence="2 3" key="1">
    <citation type="submission" date="2015-05" db="EMBL/GenBank/DDBJ databases">
        <title>Draft genome sequence of the bacterium Gordonia jacobaea a new member of the Gordonia genus.</title>
        <authorList>
            <person name="Jimenez-Galisteo G."/>
            <person name="Dominguez A."/>
            <person name="Munoz E."/>
            <person name="Vinas M."/>
        </authorList>
    </citation>
    <scope>NUCLEOTIDE SEQUENCE [LARGE SCALE GENOMIC DNA]</scope>
    <source>
        <strain evidence="3">mv1</strain>
    </source>
</reference>
<dbReference type="EMBL" id="LDTZ01000013">
    <property type="protein sequence ID" value="KNA93046.1"/>
    <property type="molecule type" value="Genomic_DNA"/>
</dbReference>
<protein>
    <submittedName>
        <fullName evidence="2">Membrane protein</fullName>
    </submittedName>
</protein>
<dbReference type="Proteomes" id="UP000037247">
    <property type="component" value="Unassembled WGS sequence"/>
</dbReference>
<accession>A0ABR5IH34</accession>
<feature type="transmembrane region" description="Helical" evidence="1">
    <location>
        <begin position="46"/>
        <end position="73"/>
    </location>
</feature>
<keyword evidence="1" id="KW-0812">Transmembrane</keyword>
<comment type="caution">
    <text evidence="2">The sequence shown here is derived from an EMBL/GenBank/DDBJ whole genome shotgun (WGS) entry which is preliminary data.</text>
</comment>
<evidence type="ECO:0000313" key="3">
    <source>
        <dbReference type="Proteomes" id="UP000037247"/>
    </source>
</evidence>
<name>A0ABR5IH34_9ACTN</name>
<keyword evidence="3" id="KW-1185">Reference proteome</keyword>
<dbReference type="RefSeq" id="WP_049697138.1">
    <property type="nucleotide sequence ID" value="NZ_CBDRLS010000003.1"/>
</dbReference>
<keyword evidence="1" id="KW-0472">Membrane</keyword>
<organism evidence="2 3">
    <name type="scientific">Gordonia jacobaea</name>
    <dbReference type="NCBI Taxonomy" id="122202"/>
    <lineage>
        <taxon>Bacteria</taxon>
        <taxon>Bacillati</taxon>
        <taxon>Actinomycetota</taxon>
        <taxon>Actinomycetes</taxon>
        <taxon>Mycobacteriales</taxon>
        <taxon>Gordoniaceae</taxon>
        <taxon>Gordonia</taxon>
    </lineage>
</organism>
<proteinExistence type="predicted"/>
<gene>
    <name evidence="2" type="ORF">ABW18_00875</name>
</gene>
<evidence type="ECO:0000256" key="1">
    <source>
        <dbReference type="SAM" id="Phobius"/>
    </source>
</evidence>
<feature type="transmembrane region" description="Helical" evidence="1">
    <location>
        <begin position="21"/>
        <end position="40"/>
    </location>
</feature>
<keyword evidence="1" id="KW-1133">Transmembrane helix</keyword>
<evidence type="ECO:0000313" key="2">
    <source>
        <dbReference type="EMBL" id="KNA93046.1"/>
    </source>
</evidence>